<feature type="region of interest" description="Disordered" evidence="1">
    <location>
        <begin position="1"/>
        <end position="24"/>
    </location>
</feature>
<sequence>MLQWRVEKKLGPSTPGRDSGYSSRGSSMPIFAMVWSRLVMQVTPRTRVCEHRSSSPGPDDGAQLIRPSRSVGTQELGLRTAARTLEARQRAAMS</sequence>
<dbReference type="EMBL" id="RCMK01000773">
    <property type="protein sequence ID" value="KAG2912907.1"/>
    <property type="molecule type" value="Genomic_DNA"/>
</dbReference>
<reference evidence="2" key="1">
    <citation type="submission" date="2018-10" db="EMBL/GenBank/DDBJ databases">
        <title>Effector identification in a new, highly contiguous assembly of the strawberry crown rot pathogen Phytophthora cactorum.</title>
        <authorList>
            <person name="Armitage A.D."/>
            <person name="Nellist C.F."/>
            <person name="Bates H."/>
            <person name="Vickerstaff R.J."/>
            <person name="Harrison R.J."/>
        </authorList>
    </citation>
    <scope>NUCLEOTIDE SEQUENCE</scope>
    <source>
        <strain evidence="2">4040</strain>
    </source>
</reference>
<accession>A0A8T1C1Q8</accession>
<organism evidence="2 3">
    <name type="scientific">Phytophthora cactorum</name>
    <dbReference type="NCBI Taxonomy" id="29920"/>
    <lineage>
        <taxon>Eukaryota</taxon>
        <taxon>Sar</taxon>
        <taxon>Stramenopiles</taxon>
        <taxon>Oomycota</taxon>
        <taxon>Peronosporomycetes</taxon>
        <taxon>Peronosporales</taxon>
        <taxon>Peronosporaceae</taxon>
        <taxon>Phytophthora</taxon>
    </lineage>
</organism>
<proteinExistence type="predicted"/>
<feature type="region of interest" description="Disordered" evidence="1">
    <location>
        <begin position="49"/>
        <end position="81"/>
    </location>
</feature>
<evidence type="ECO:0000313" key="2">
    <source>
        <dbReference type="EMBL" id="KAG2912907.1"/>
    </source>
</evidence>
<gene>
    <name evidence="2" type="ORF">PC117_g18764</name>
</gene>
<comment type="caution">
    <text evidence="2">The sequence shown here is derived from an EMBL/GenBank/DDBJ whole genome shotgun (WGS) entry which is preliminary data.</text>
</comment>
<feature type="compositionally biased region" description="Basic and acidic residues" evidence="1">
    <location>
        <begin position="1"/>
        <end position="10"/>
    </location>
</feature>
<dbReference type="Proteomes" id="UP000736787">
    <property type="component" value="Unassembled WGS sequence"/>
</dbReference>
<name>A0A8T1C1Q8_9STRA</name>
<evidence type="ECO:0000256" key="1">
    <source>
        <dbReference type="SAM" id="MobiDB-lite"/>
    </source>
</evidence>
<protein>
    <submittedName>
        <fullName evidence="2">Uncharacterized protein</fullName>
    </submittedName>
</protein>
<dbReference type="AlphaFoldDB" id="A0A8T1C1Q8"/>
<evidence type="ECO:0000313" key="3">
    <source>
        <dbReference type="Proteomes" id="UP000736787"/>
    </source>
</evidence>